<dbReference type="InterPro" id="IPR020945">
    <property type="entry name" value="DMSO/NO3_reduct_chaperone"/>
</dbReference>
<dbReference type="PANTHER" id="PTHR34227">
    <property type="entry name" value="CHAPERONE PROTEIN YCDY"/>
    <property type="match status" value="1"/>
</dbReference>
<dbReference type="RefSeq" id="WP_318649543.1">
    <property type="nucleotide sequence ID" value="NZ_CP137852.1"/>
</dbReference>
<dbReference type="InterPro" id="IPR036411">
    <property type="entry name" value="TorD-like_sf"/>
</dbReference>
<dbReference type="InterPro" id="IPR031856">
    <property type="entry name" value="YdaS_toxin-like"/>
</dbReference>
<gene>
    <name evidence="2" type="ORF">R9Z33_01565</name>
</gene>
<dbReference type="Proteomes" id="UP001305521">
    <property type="component" value="Chromosome"/>
</dbReference>
<dbReference type="SUPFAM" id="SSF47413">
    <property type="entry name" value="lambda repressor-like DNA-binding domains"/>
    <property type="match status" value="1"/>
</dbReference>
<dbReference type="InterPro" id="IPR050289">
    <property type="entry name" value="TorD/DmsD_chaperones"/>
</dbReference>
<dbReference type="Pfam" id="PF15943">
    <property type="entry name" value="YdaS_toxin"/>
    <property type="match status" value="1"/>
</dbReference>
<evidence type="ECO:0000313" key="3">
    <source>
        <dbReference type="Proteomes" id="UP001305521"/>
    </source>
</evidence>
<dbReference type="InterPro" id="IPR010982">
    <property type="entry name" value="Lambda_DNA-bd_dom_sf"/>
</dbReference>
<keyword evidence="1" id="KW-0143">Chaperone</keyword>
<dbReference type="EMBL" id="CP137852">
    <property type="protein sequence ID" value="WPB85572.1"/>
    <property type="molecule type" value="Genomic_DNA"/>
</dbReference>
<dbReference type="SUPFAM" id="SSF89155">
    <property type="entry name" value="TorD-like"/>
    <property type="match status" value="1"/>
</dbReference>
<accession>A0ABZ0PJK0</accession>
<keyword evidence="3" id="KW-1185">Reference proteome</keyword>
<name>A0ABZ0PJK0_9PROT</name>
<dbReference type="PANTHER" id="PTHR34227:SF1">
    <property type="entry name" value="DIMETHYL SULFOXIDE REDUCTASE CHAPERONE-RELATED"/>
    <property type="match status" value="1"/>
</dbReference>
<protein>
    <submittedName>
        <fullName evidence="2">Molecular chaperone TorD family protein</fullName>
    </submittedName>
</protein>
<sequence length="260" mass="27887">MDRGTQTGGLDAAIAAAGGMEAFQSALNVARRTVFLWKQQGVPAERVPEIEAATGISRHALRPDLWPAPSAQAADPLREGRANLYALLGHLLSDVPDPALLARLTAIPADDSPIGRALGALAAAARAAEPAALEREYHELFIGLGRGELLPYASYYLTGFLHERPLAELRSDLKRLGIARSAGVHEPEDHIAFLCEVMAGLLRGGVPEEADAMFQRHIRPWAMRCFSDLCVAQAAVFYRPVGELGRALMDVELAAAELPA</sequence>
<evidence type="ECO:0000313" key="2">
    <source>
        <dbReference type="EMBL" id="WPB85572.1"/>
    </source>
</evidence>
<evidence type="ECO:0000256" key="1">
    <source>
        <dbReference type="ARBA" id="ARBA00023186"/>
    </source>
</evidence>
<proteinExistence type="predicted"/>
<organism evidence="2 3">
    <name type="scientific">Sediminicoccus rosea</name>
    <dbReference type="NCBI Taxonomy" id="1225128"/>
    <lineage>
        <taxon>Bacteria</taxon>
        <taxon>Pseudomonadati</taxon>
        <taxon>Pseudomonadota</taxon>
        <taxon>Alphaproteobacteria</taxon>
        <taxon>Acetobacterales</taxon>
        <taxon>Roseomonadaceae</taxon>
        <taxon>Sediminicoccus</taxon>
    </lineage>
</organism>
<dbReference type="Pfam" id="PF02613">
    <property type="entry name" value="Nitrate_red_del"/>
    <property type="match status" value="1"/>
</dbReference>
<reference evidence="2 3" key="1">
    <citation type="submission" date="2023-11" db="EMBL/GenBank/DDBJ databases">
        <title>Arctic aerobic anoxygenic photoheterotroph Sediminicoccus rosea KRV36 adapts its photosynthesis to long days of polar summer.</title>
        <authorList>
            <person name="Tomasch J."/>
            <person name="Kopejtka K."/>
            <person name="Bily T."/>
            <person name="Gardiner A.T."/>
            <person name="Gardian Z."/>
            <person name="Shivaramu S."/>
            <person name="Koblizek M."/>
            <person name="Engelhardt F."/>
            <person name="Kaftan D."/>
        </authorList>
    </citation>
    <scope>NUCLEOTIDE SEQUENCE [LARGE SCALE GENOMIC DNA]</scope>
    <source>
        <strain evidence="2 3">R-30</strain>
    </source>
</reference>
<dbReference type="Gene3D" id="1.10.260.40">
    <property type="entry name" value="lambda repressor-like DNA-binding domains"/>
    <property type="match status" value="1"/>
</dbReference>
<dbReference type="Gene3D" id="1.10.3480.10">
    <property type="entry name" value="TorD-like"/>
    <property type="match status" value="1"/>
</dbReference>